<dbReference type="InterPro" id="IPR013321">
    <property type="entry name" value="Arc_rbn_hlx_hlx"/>
</dbReference>
<name>A0A1T3MNY7_9FLAO</name>
<dbReference type="RefSeq" id="WP_078771819.1">
    <property type="nucleotide sequence ID" value="NZ_CBCSBR010000015.1"/>
</dbReference>
<dbReference type="Pfam" id="PF03869">
    <property type="entry name" value="Arc"/>
    <property type="match status" value="1"/>
</dbReference>
<feature type="domain" description="Arc-like DNA binding" evidence="1">
    <location>
        <begin position="1"/>
        <end position="47"/>
    </location>
</feature>
<dbReference type="Gene3D" id="1.10.1220.10">
    <property type="entry name" value="Met repressor-like"/>
    <property type="match status" value="1"/>
</dbReference>
<evidence type="ECO:0000313" key="3">
    <source>
        <dbReference type="Proteomes" id="UP000190813"/>
    </source>
</evidence>
<dbReference type="SUPFAM" id="SSF47598">
    <property type="entry name" value="Ribbon-helix-helix"/>
    <property type="match status" value="1"/>
</dbReference>
<dbReference type="InterPro" id="IPR010985">
    <property type="entry name" value="Ribbon_hlx_hlx"/>
</dbReference>
<evidence type="ECO:0000259" key="1">
    <source>
        <dbReference type="Pfam" id="PF03869"/>
    </source>
</evidence>
<reference evidence="2 3" key="1">
    <citation type="submission" date="2016-06" db="EMBL/GenBank/DDBJ databases">
        <title>Revisiting the taxonomy of the Elizabethkingia Genus based on Whole-Genome Sequencing, Optical Mapping, and MALDI-TOF.</title>
        <authorList>
            <person name="Nicholson A.C."/>
        </authorList>
    </citation>
    <scope>NUCLEOTIDE SEQUENCE [LARGE SCALE GENOMIC DNA]</scope>
    <source>
        <strain evidence="2 3">G4070</strain>
    </source>
</reference>
<keyword evidence="3" id="KW-1185">Reference proteome</keyword>
<protein>
    <submittedName>
        <fullName evidence="2">Arc family DNA binding domain-containing protein</fullName>
    </submittedName>
</protein>
<dbReference type="AlphaFoldDB" id="A0A1T3MNY7"/>
<dbReference type="GO" id="GO:0006355">
    <property type="term" value="P:regulation of DNA-templated transcription"/>
    <property type="evidence" value="ECO:0007669"/>
    <property type="project" value="InterPro"/>
</dbReference>
<dbReference type="Proteomes" id="UP000190813">
    <property type="component" value="Unassembled WGS sequence"/>
</dbReference>
<sequence length="60" mass="7011">MSAKKSFVLRIDEETYKLIEKWASDEFRSVNGQIEFLVHQALIKAGRKKEKDSEKPLDTK</sequence>
<evidence type="ECO:0000313" key="2">
    <source>
        <dbReference type="EMBL" id="OPC66274.1"/>
    </source>
</evidence>
<dbReference type="InterPro" id="IPR005569">
    <property type="entry name" value="Arc_DNA-bd_dom"/>
</dbReference>
<proteinExistence type="predicted"/>
<dbReference type="EMBL" id="MAHX01000013">
    <property type="protein sequence ID" value="OPC66274.1"/>
    <property type="molecule type" value="Genomic_DNA"/>
</dbReference>
<organism evidence="2 3">
    <name type="scientific">Elizabethkingia occulta</name>
    <dbReference type="NCBI Taxonomy" id="1867263"/>
    <lineage>
        <taxon>Bacteria</taxon>
        <taxon>Pseudomonadati</taxon>
        <taxon>Bacteroidota</taxon>
        <taxon>Flavobacteriia</taxon>
        <taxon>Flavobacteriales</taxon>
        <taxon>Weeksellaceae</taxon>
        <taxon>Elizabethkingia</taxon>
    </lineage>
</organism>
<accession>A0A1T3MNY7</accession>
<comment type="caution">
    <text evidence="2">The sequence shown here is derived from an EMBL/GenBank/DDBJ whole genome shotgun (WGS) entry which is preliminary data.</text>
</comment>
<gene>
    <name evidence="2" type="ORF">BAZ10_03330</name>
</gene>
<dbReference type="GO" id="GO:0003677">
    <property type="term" value="F:DNA binding"/>
    <property type="evidence" value="ECO:0007669"/>
    <property type="project" value="InterPro"/>
</dbReference>